<dbReference type="AlphaFoldDB" id="A0AA40EPZ4"/>
<feature type="compositionally biased region" description="Polar residues" evidence="1">
    <location>
        <begin position="17"/>
        <end position="44"/>
    </location>
</feature>
<name>A0AA40EPZ4_9PEZI</name>
<dbReference type="EMBL" id="JAUKUD010000005">
    <property type="protein sequence ID" value="KAK0743359.1"/>
    <property type="molecule type" value="Genomic_DNA"/>
</dbReference>
<gene>
    <name evidence="2" type="ORF">B0T18DRAFT_182809</name>
</gene>
<evidence type="ECO:0000313" key="3">
    <source>
        <dbReference type="Proteomes" id="UP001172155"/>
    </source>
</evidence>
<feature type="region of interest" description="Disordered" evidence="1">
    <location>
        <begin position="16"/>
        <end position="45"/>
    </location>
</feature>
<protein>
    <submittedName>
        <fullName evidence="2">Uncharacterized protein</fullName>
    </submittedName>
</protein>
<comment type="caution">
    <text evidence="2">The sequence shown here is derived from an EMBL/GenBank/DDBJ whole genome shotgun (WGS) entry which is preliminary data.</text>
</comment>
<keyword evidence="3" id="KW-1185">Reference proteome</keyword>
<accession>A0AA40EPZ4</accession>
<dbReference type="Proteomes" id="UP001172155">
    <property type="component" value="Unassembled WGS sequence"/>
</dbReference>
<sequence>MPFSHHQTLHFPLPMHTSLQSSQHNPVSAPHSSHPTASTGTHPVSQLGIHTSKCCTLAGSHTYLPLPTTPYLSKRPIISASSLSGLRCGGCTCAPPPSPPARLHEFVVVRTNL</sequence>
<reference evidence="2" key="1">
    <citation type="submission" date="2023-06" db="EMBL/GenBank/DDBJ databases">
        <title>Genome-scale phylogeny and comparative genomics of the fungal order Sordariales.</title>
        <authorList>
            <consortium name="Lawrence Berkeley National Laboratory"/>
            <person name="Hensen N."/>
            <person name="Bonometti L."/>
            <person name="Westerberg I."/>
            <person name="Brannstrom I.O."/>
            <person name="Guillou S."/>
            <person name="Cros-Aarteil S."/>
            <person name="Calhoun S."/>
            <person name="Haridas S."/>
            <person name="Kuo A."/>
            <person name="Mondo S."/>
            <person name="Pangilinan J."/>
            <person name="Riley R."/>
            <person name="LaButti K."/>
            <person name="Andreopoulos B."/>
            <person name="Lipzen A."/>
            <person name="Chen C."/>
            <person name="Yanf M."/>
            <person name="Daum C."/>
            <person name="Ng V."/>
            <person name="Clum A."/>
            <person name="Steindorff A."/>
            <person name="Ohm R."/>
            <person name="Martin F."/>
            <person name="Silar P."/>
            <person name="Natvig D."/>
            <person name="Lalanne C."/>
            <person name="Gautier V."/>
            <person name="Ament-velasquez S.L."/>
            <person name="Kruys A."/>
            <person name="Hutchinson M.I."/>
            <person name="Powell A.J."/>
            <person name="Barry K."/>
            <person name="Miller A.N."/>
            <person name="Grigoriev I.V."/>
            <person name="Debuchy R."/>
            <person name="Gladieux P."/>
            <person name="Thoren M.H."/>
            <person name="Johannesson H."/>
        </authorList>
    </citation>
    <scope>NUCLEOTIDE SEQUENCE</scope>
    <source>
        <strain evidence="2">SMH3187-1</strain>
    </source>
</reference>
<evidence type="ECO:0000256" key="1">
    <source>
        <dbReference type="SAM" id="MobiDB-lite"/>
    </source>
</evidence>
<evidence type="ECO:0000313" key="2">
    <source>
        <dbReference type="EMBL" id="KAK0743359.1"/>
    </source>
</evidence>
<proteinExistence type="predicted"/>
<organism evidence="2 3">
    <name type="scientific">Schizothecium vesticola</name>
    <dbReference type="NCBI Taxonomy" id="314040"/>
    <lineage>
        <taxon>Eukaryota</taxon>
        <taxon>Fungi</taxon>
        <taxon>Dikarya</taxon>
        <taxon>Ascomycota</taxon>
        <taxon>Pezizomycotina</taxon>
        <taxon>Sordariomycetes</taxon>
        <taxon>Sordariomycetidae</taxon>
        <taxon>Sordariales</taxon>
        <taxon>Schizotheciaceae</taxon>
        <taxon>Schizothecium</taxon>
    </lineage>
</organism>